<evidence type="ECO:0000256" key="1">
    <source>
        <dbReference type="ARBA" id="ARBA00009213"/>
    </source>
</evidence>
<evidence type="ECO:0000256" key="2">
    <source>
        <dbReference type="ARBA" id="ARBA00022679"/>
    </source>
</evidence>
<dbReference type="CDD" id="cd04301">
    <property type="entry name" value="NAT_SF"/>
    <property type="match status" value="1"/>
</dbReference>
<dbReference type="OrthoDB" id="8399956at2"/>
<accession>A0A1H4KT27</accession>
<comment type="similarity">
    <text evidence="1 4">Belongs to the acetyltransferase Eis family.</text>
</comment>
<dbReference type="SUPFAM" id="SSF55718">
    <property type="entry name" value="SCP-like"/>
    <property type="match status" value="1"/>
</dbReference>
<evidence type="ECO:0000256" key="4">
    <source>
        <dbReference type="HAMAP-Rule" id="MF_01812"/>
    </source>
</evidence>
<dbReference type="Pfam" id="PF13530">
    <property type="entry name" value="SCP2_2"/>
    <property type="match status" value="1"/>
</dbReference>
<dbReference type="InterPro" id="IPR016181">
    <property type="entry name" value="Acyl_CoA_acyltransferase"/>
</dbReference>
<dbReference type="InterPro" id="IPR051554">
    <property type="entry name" value="Acetyltransferase_Eis"/>
</dbReference>
<proteinExistence type="inferred from homology"/>
<dbReference type="NCBIfam" id="NF002367">
    <property type="entry name" value="PRK01346.1-4"/>
    <property type="match status" value="1"/>
</dbReference>
<gene>
    <name evidence="6" type="ORF">SAMN04489806_1284</name>
</gene>
<evidence type="ECO:0000256" key="3">
    <source>
        <dbReference type="ARBA" id="ARBA00023315"/>
    </source>
</evidence>
<feature type="binding site" evidence="4">
    <location>
        <begin position="116"/>
        <end position="121"/>
    </location>
    <ligand>
        <name>acetyl-CoA</name>
        <dbReference type="ChEBI" id="CHEBI:57288"/>
    </ligand>
</feature>
<dbReference type="HAMAP" id="MF_01812">
    <property type="entry name" value="Eis"/>
    <property type="match status" value="1"/>
</dbReference>
<dbReference type="GO" id="GO:0030649">
    <property type="term" value="P:aminoglycoside antibiotic catabolic process"/>
    <property type="evidence" value="ECO:0007669"/>
    <property type="project" value="TreeGrafter"/>
</dbReference>
<feature type="active site" description="Proton acceptor; via carboxylate" evidence="4">
    <location>
        <position position="440"/>
    </location>
</feature>
<evidence type="ECO:0000313" key="7">
    <source>
        <dbReference type="Proteomes" id="UP000199183"/>
    </source>
</evidence>
<dbReference type="Gene3D" id="3.30.1050.10">
    <property type="entry name" value="SCP2 sterol-binding domain"/>
    <property type="match status" value="1"/>
</dbReference>
<keyword evidence="3 4" id="KW-0012">Acyltransferase</keyword>
<feature type="binding site" evidence="4">
    <location>
        <begin position="108"/>
        <end position="110"/>
    </location>
    <ligand>
        <name>acetyl-CoA</name>
        <dbReference type="ChEBI" id="CHEBI:57288"/>
    </ligand>
</feature>
<dbReference type="PROSITE" id="PS51186">
    <property type="entry name" value="GNAT"/>
    <property type="match status" value="1"/>
</dbReference>
<dbReference type="AlphaFoldDB" id="A0A1H4KT27"/>
<dbReference type="Gene3D" id="3.40.630.30">
    <property type="match status" value="2"/>
</dbReference>
<keyword evidence="7" id="KW-1185">Reference proteome</keyword>
<organism evidence="6 7">
    <name type="scientific">Paramicrobacterium humi</name>
    <dbReference type="NCBI Taxonomy" id="640635"/>
    <lineage>
        <taxon>Bacteria</taxon>
        <taxon>Bacillati</taxon>
        <taxon>Actinomycetota</taxon>
        <taxon>Actinomycetes</taxon>
        <taxon>Micrococcales</taxon>
        <taxon>Microbacteriaceae</taxon>
        <taxon>Paramicrobacterium</taxon>
    </lineage>
</organism>
<feature type="active site" description="Proton donor" evidence="4">
    <location>
        <position position="149"/>
    </location>
</feature>
<dbReference type="Pfam" id="PF13527">
    <property type="entry name" value="Acetyltransf_9"/>
    <property type="match status" value="1"/>
</dbReference>
<dbReference type="PANTHER" id="PTHR37817">
    <property type="entry name" value="N-ACETYLTRANSFERASE EIS"/>
    <property type="match status" value="1"/>
</dbReference>
<dbReference type="Pfam" id="PF17668">
    <property type="entry name" value="Acetyltransf_17"/>
    <property type="match status" value="1"/>
</dbReference>
<dbReference type="RefSeq" id="WP_091181525.1">
    <property type="nucleotide sequence ID" value="NZ_FNRY01000001.1"/>
</dbReference>
<sequence length="440" mass="47433">MNFSDAPIDSASAARLHAEGLRLDLVDTADTAAFSAWIRAESRGFYDDEPSEKRLAYMLEHAAYRRTTGVWDESDAVGAEPVATVSTWETPLSLPGGSSIPVWAISAVTVAPTHRRRGIARNLLESELRTAHACGVPIAALTASEATIYGRFGFAPSAFASDVTIDTRRARWAGPAASGRVRFTTREELHHSARAVFESARRRHAGEIEADDALWAETCATDERSADKVKSLRAVRYDDASGALQGFAIYRVTGGEDDFTVHTVEVQSLVAATDDAANGLWRFLLELDLVTAVKAYLRPVDDSVAWQLSDRRAVQSRPYDHLWLRVLDPVAALEARTYSAPIDLVLDVADPNGFAEGRMLLSVDESGAGTVTRLDADADVPADAAHLALSVNSLAALYLGATPASTLVRAGTVLERRPGSAERADAAFRAAEAPLLSIWF</sequence>
<dbReference type="InterPro" id="IPR036527">
    <property type="entry name" value="SCP2_sterol-bd_dom_sf"/>
</dbReference>
<evidence type="ECO:0000313" key="6">
    <source>
        <dbReference type="EMBL" id="SEB61238.1"/>
    </source>
</evidence>
<name>A0A1H4KT27_9MICO</name>
<dbReference type="Proteomes" id="UP000199183">
    <property type="component" value="Unassembled WGS sequence"/>
</dbReference>
<dbReference type="InterPro" id="IPR022902">
    <property type="entry name" value="NAcTrfase_Eis"/>
</dbReference>
<feature type="domain" description="N-acetyltransferase" evidence="5">
    <location>
        <begin position="21"/>
        <end position="175"/>
    </location>
</feature>
<dbReference type="STRING" id="640635.SAMN04489806_1284"/>
<protein>
    <submittedName>
        <fullName evidence="6">Predicted acetyltransferase</fullName>
    </submittedName>
</protein>
<dbReference type="InterPro" id="IPR025559">
    <property type="entry name" value="Eis_dom"/>
</dbReference>
<dbReference type="PANTHER" id="PTHR37817:SF1">
    <property type="entry name" value="N-ACETYLTRANSFERASE EIS"/>
    <property type="match status" value="1"/>
</dbReference>
<dbReference type="GO" id="GO:0034069">
    <property type="term" value="F:aminoglycoside N-acetyltransferase activity"/>
    <property type="evidence" value="ECO:0007669"/>
    <property type="project" value="TreeGrafter"/>
</dbReference>
<keyword evidence="2 4" id="KW-0808">Transferase</keyword>
<feature type="binding site" evidence="4">
    <location>
        <begin position="144"/>
        <end position="145"/>
    </location>
    <ligand>
        <name>acetyl-CoA</name>
        <dbReference type="ChEBI" id="CHEBI:57288"/>
    </ligand>
</feature>
<reference evidence="6 7" key="1">
    <citation type="submission" date="2016-10" db="EMBL/GenBank/DDBJ databases">
        <authorList>
            <person name="de Groot N.N."/>
        </authorList>
    </citation>
    <scope>NUCLEOTIDE SEQUENCE [LARGE SCALE GENOMIC DNA]</scope>
    <source>
        <strain evidence="6 7">DSM 21799</strain>
    </source>
</reference>
<dbReference type="SUPFAM" id="SSF55729">
    <property type="entry name" value="Acyl-CoA N-acyltransferases (Nat)"/>
    <property type="match status" value="1"/>
</dbReference>
<evidence type="ECO:0000259" key="5">
    <source>
        <dbReference type="PROSITE" id="PS51186"/>
    </source>
</evidence>
<comment type="subunit">
    <text evidence="4">Homohexamer; trimer of dimers.</text>
</comment>
<dbReference type="InterPro" id="IPR041380">
    <property type="entry name" value="Acetyltransf_17"/>
</dbReference>
<dbReference type="InterPro" id="IPR000182">
    <property type="entry name" value="GNAT_dom"/>
</dbReference>
<dbReference type="EMBL" id="FNRY01000001">
    <property type="protein sequence ID" value="SEB61238.1"/>
    <property type="molecule type" value="Genomic_DNA"/>
</dbReference>